<proteinExistence type="inferred from homology"/>
<dbReference type="Proteomes" id="UP001164746">
    <property type="component" value="Chromosome 11"/>
</dbReference>
<dbReference type="PANTHER" id="PTHR24179">
    <property type="entry name" value="PROTEIN PHOSPHATASE 1 REGULATORY SUBUNIT 12"/>
    <property type="match status" value="1"/>
</dbReference>
<evidence type="ECO:0000256" key="5">
    <source>
        <dbReference type="SAM" id="MobiDB-lite"/>
    </source>
</evidence>
<dbReference type="PRINTS" id="PR01415">
    <property type="entry name" value="ANKYRIN"/>
</dbReference>
<feature type="compositionally biased region" description="Acidic residues" evidence="5">
    <location>
        <begin position="227"/>
        <end position="243"/>
    </location>
</feature>
<reference evidence="6" key="1">
    <citation type="submission" date="2022-11" db="EMBL/GenBank/DDBJ databases">
        <title>Centuries of genome instability and evolution in soft-shell clam transmissible cancer (bioRxiv).</title>
        <authorList>
            <person name="Hart S.F.M."/>
            <person name="Yonemitsu M.A."/>
            <person name="Giersch R.M."/>
            <person name="Beal B.F."/>
            <person name="Arriagada G."/>
            <person name="Davis B.W."/>
            <person name="Ostrander E.A."/>
            <person name="Goff S.P."/>
            <person name="Metzger M.J."/>
        </authorList>
    </citation>
    <scope>NUCLEOTIDE SEQUENCE</scope>
    <source>
        <strain evidence="6">MELC-2E11</strain>
        <tissue evidence="6">Siphon/mantle</tissue>
    </source>
</reference>
<accession>A0ABY7FI26</accession>
<sequence length="243" mass="26538">MLIRSGLCSFLNLTPLHQAVLDGKRLMAHWATVNKQDEDSGTPLHAACAEGHKDIATQISRSEVVSITLLFPTMSRRASLFAKQNPEEKKPKGVRFPDELVFLDNIKENDVHALGSKLRRASLQVDISAINDAGLTPLHQAVLDGNEAAVLVAHGVAVNKLDEDSWTPLHAACAEGHADIVKFLIESRADKNILTDEGERPLDLVEPSDLPTIRVMLSDVKPNTDNQSEDELDDDVTDNDVTG</sequence>
<evidence type="ECO:0000313" key="6">
    <source>
        <dbReference type="EMBL" id="WAR20581.1"/>
    </source>
</evidence>
<dbReference type="InterPro" id="IPR051226">
    <property type="entry name" value="PP1_Regulatory_Subunit"/>
</dbReference>
<evidence type="ECO:0000256" key="1">
    <source>
        <dbReference type="ARBA" id="ARBA00022473"/>
    </source>
</evidence>
<keyword evidence="1" id="KW-0217">Developmental protein</keyword>
<gene>
    <name evidence="6" type="ORF">MAR_002419</name>
</gene>
<dbReference type="EMBL" id="CP111022">
    <property type="protein sequence ID" value="WAR20581.1"/>
    <property type="molecule type" value="Genomic_DNA"/>
</dbReference>
<organism evidence="6 7">
    <name type="scientific">Mya arenaria</name>
    <name type="common">Soft-shell clam</name>
    <dbReference type="NCBI Taxonomy" id="6604"/>
    <lineage>
        <taxon>Eukaryota</taxon>
        <taxon>Metazoa</taxon>
        <taxon>Spiralia</taxon>
        <taxon>Lophotrochozoa</taxon>
        <taxon>Mollusca</taxon>
        <taxon>Bivalvia</taxon>
        <taxon>Autobranchia</taxon>
        <taxon>Heteroconchia</taxon>
        <taxon>Euheterodonta</taxon>
        <taxon>Imparidentia</taxon>
        <taxon>Neoheterodontei</taxon>
        <taxon>Myida</taxon>
        <taxon>Myoidea</taxon>
        <taxon>Myidae</taxon>
        <taxon>Mya</taxon>
    </lineage>
</organism>
<dbReference type="SUPFAM" id="SSF48403">
    <property type="entry name" value="Ankyrin repeat"/>
    <property type="match status" value="1"/>
</dbReference>
<keyword evidence="7" id="KW-1185">Reference proteome</keyword>
<evidence type="ECO:0000313" key="7">
    <source>
        <dbReference type="Proteomes" id="UP001164746"/>
    </source>
</evidence>
<keyword evidence="4" id="KW-0040">ANK repeat</keyword>
<evidence type="ECO:0000256" key="3">
    <source>
        <dbReference type="ARBA" id="ARBA00038386"/>
    </source>
</evidence>
<evidence type="ECO:0000256" key="2">
    <source>
        <dbReference type="ARBA" id="ARBA00022737"/>
    </source>
</evidence>
<dbReference type="PANTHER" id="PTHR24179:SF21">
    <property type="entry name" value="MYOSIN BINDING SUBUNIT, ISOFORM O"/>
    <property type="match status" value="1"/>
</dbReference>
<evidence type="ECO:0000256" key="4">
    <source>
        <dbReference type="PROSITE-ProRule" id="PRU00023"/>
    </source>
</evidence>
<dbReference type="SMART" id="SM00248">
    <property type="entry name" value="ANK"/>
    <property type="match status" value="3"/>
</dbReference>
<keyword evidence="2" id="KW-0677">Repeat</keyword>
<dbReference type="InterPro" id="IPR036770">
    <property type="entry name" value="Ankyrin_rpt-contain_sf"/>
</dbReference>
<protein>
    <submittedName>
        <fullName evidence="6">PPR27-like protein</fullName>
    </submittedName>
</protein>
<dbReference type="PROSITE" id="PS50297">
    <property type="entry name" value="ANK_REP_REGION"/>
    <property type="match status" value="1"/>
</dbReference>
<comment type="similarity">
    <text evidence="3">Belongs to the NRARP family.</text>
</comment>
<name>A0ABY7FI26_MYAAR</name>
<dbReference type="InterPro" id="IPR002110">
    <property type="entry name" value="Ankyrin_rpt"/>
</dbReference>
<dbReference type="Gene3D" id="1.25.40.20">
    <property type="entry name" value="Ankyrin repeat-containing domain"/>
    <property type="match status" value="2"/>
</dbReference>
<feature type="repeat" description="ANK" evidence="4">
    <location>
        <begin position="164"/>
        <end position="196"/>
    </location>
</feature>
<dbReference type="Pfam" id="PF12796">
    <property type="entry name" value="Ank_2"/>
    <property type="match status" value="1"/>
</dbReference>
<feature type="region of interest" description="Disordered" evidence="5">
    <location>
        <begin position="219"/>
        <end position="243"/>
    </location>
</feature>
<dbReference type="PROSITE" id="PS50088">
    <property type="entry name" value="ANK_REPEAT"/>
    <property type="match status" value="1"/>
</dbReference>